<reference evidence="1 2" key="1">
    <citation type="submission" date="2019-09" db="EMBL/GenBank/DDBJ databases">
        <title>Genome sequence and assembly of Adhaeribacter sp.</title>
        <authorList>
            <person name="Chhetri G."/>
        </authorList>
    </citation>
    <scope>NUCLEOTIDE SEQUENCE [LARGE SCALE GENOMIC DNA]</scope>
    <source>
        <strain evidence="1 2">DK36</strain>
    </source>
</reference>
<proteinExistence type="predicted"/>
<dbReference type="RefSeq" id="WP_150087824.1">
    <property type="nucleotide sequence ID" value="NZ_VWSF01000004.1"/>
</dbReference>
<dbReference type="Pfam" id="PF01244">
    <property type="entry name" value="Peptidase_M19"/>
    <property type="match status" value="1"/>
</dbReference>
<dbReference type="AlphaFoldDB" id="A0A5M6DK17"/>
<dbReference type="Gene3D" id="3.20.20.140">
    <property type="entry name" value="Metal-dependent hydrolases"/>
    <property type="match status" value="1"/>
</dbReference>
<gene>
    <name evidence="1" type="ORF">F0145_08190</name>
</gene>
<evidence type="ECO:0008006" key="3">
    <source>
        <dbReference type="Google" id="ProtNLM"/>
    </source>
</evidence>
<evidence type="ECO:0000313" key="2">
    <source>
        <dbReference type="Proteomes" id="UP000323426"/>
    </source>
</evidence>
<dbReference type="InterPro" id="IPR032466">
    <property type="entry name" value="Metal_Hydrolase"/>
</dbReference>
<accession>A0A5M6DK17</accession>
<comment type="caution">
    <text evidence="1">The sequence shown here is derived from an EMBL/GenBank/DDBJ whole genome shotgun (WGS) entry which is preliminary data.</text>
</comment>
<keyword evidence="2" id="KW-1185">Reference proteome</keyword>
<dbReference type="EMBL" id="VWSF01000004">
    <property type="protein sequence ID" value="KAA5547907.1"/>
    <property type="molecule type" value="Genomic_DNA"/>
</dbReference>
<evidence type="ECO:0000313" key="1">
    <source>
        <dbReference type="EMBL" id="KAA5547907.1"/>
    </source>
</evidence>
<dbReference type="GO" id="GO:0070573">
    <property type="term" value="F:metallodipeptidase activity"/>
    <property type="evidence" value="ECO:0007669"/>
    <property type="project" value="InterPro"/>
</dbReference>
<dbReference type="SUPFAM" id="SSF51556">
    <property type="entry name" value="Metallo-dependent hydrolases"/>
    <property type="match status" value="1"/>
</dbReference>
<sequence>MPHAEVFADIHCHTLLKYIQNDVVDLWEPIGRPRILENLVGAVRSTAADLKNLAQGDVQIACVALTPPEQKILAFQGPISKKVLAEFSSFLSTLPTDKIKHYQSEKYDHFDQLNKEVRLYLGGQNISKRIKLDSTGKKTRCRYIVARNYADIQQVLDANNGNKSDRVIALVLTIESSHALGTGHLDFNGTPNGFNASEDLILKRVDALKGISSPEAAAWSHPPVWMTMTHAFYNSICGHAQPLTGLFRKILDFAEPFPPEKTLPRYQPGINAGLSDLGKKVIQRLLGIDEVSLARADRGKRIHIDIKHMSTRSRQDYYDLLDAYQATNPTDVIPVIMSHAAVNGKPSLNDQAFNPADLDKEWEESNSFNPWSINLYDDEIIRIHQSKGLIGLIFYEPILSGKKKRKGKILWNEEDWAELFADQIEHIVKTVYNTGAANKHEIWDRICIGSDFDGTINPTDKFAASDQLPTFKKFLKRFLNQDRFNLYRTSAEVNELAEKICYKNVVEFFKINF</sequence>
<dbReference type="Proteomes" id="UP000323426">
    <property type="component" value="Unassembled WGS sequence"/>
</dbReference>
<organism evidence="1 2">
    <name type="scientific">Adhaeribacter rhizoryzae</name>
    <dbReference type="NCBI Taxonomy" id="2607907"/>
    <lineage>
        <taxon>Bacteria</taxon>
        <taxon>Pseudomonadati</taxon>
        <taxon>Bacteroidota</taxon>
        <taxon>Cytophagia</taxon>
        <taxon>Cytophagales</taxon>
        <taxon>Hymenobacteraceae</taxon>
        <taxon>Adhaeribacter</taxon>
    </lineage>
</organism>
<dbReference type="InterPro" id="IPR008257">
    <property type="entry name" value="Pept_M19"/>
</dbReference>
<dbReference type="GO" id="GO:0006508">
    <property type="term" value="P:proteolysis"/>
    <property type="evidence" value="ECO:0007669"/>
    <property type="project" value="InterPro"/>
</dbReference>
<protein>
    <recommendedName>
        <fullName evidence="3">Peptidase M19</fullName>
    </recommendedName>
</protein>
<name>A0A5M6DK17_9BACT</name>